<dbReference type="InterPro" id="IPR004474">
    <property type="entry name" value="LytR_CpsA_psr"/>
</dbReference>
<evidence type="ECO:0000256" key="5">
    <source>
        <dbReference type="ARBA" id="ARBA00022968"/>
    </source>
</evidence>
<evidence type="ECO:0000313" key="14">
    <source>
        <dbReference type="Proteomes" id="UP000789845"/>
    </source>
</evidence>
<evidence type="ECO:0000256" key="8">
    <source>
        <dbReference type="ARBA" id="ARBA00023136"/>
    </source>
</evidence>
<evidence type="ECO:0000256" key="10">
    <source>
        <dbReference type="ARBA" id="ARBA00037178"/>
    </source>
</evidence>
<keyword evidence="8" id="KW-0472">Membrane</keyword>
<dbReference type="Proteomes" id="UP000789845">
    <property type="component" value="Unassembled WGS sequence"/>
</dbReference>
<dbReference type="Gene3D" id="3.40.630.190">
    <property type="entry name" value="LCP protein"/>
    <property type="match status" value="1"/>
</dbReference>
<gene>
    <name evidence="13" type="primary">msrR</name>
    <name evidence="13" type="ORF">NEOCIP111885_02985</name>
</gene>
<accession>A0A9C7LBT7</accession>
<dbReference type="PANTHER" id="PTHR33392:SF8">
    <property type="entry name" value="REGULATORY PROTEIN MSRR"/>
    <property type="match status" value="1"/>
</dbReference>
<organism evidence="13 14">
    <name type="scientific">Pseudoneobacillus rhizosphaerae</name>
    <dbReference type="NCBI Taxonomy" id="2880968"/>
    <lineage>
        <taxon>Bacteria</taxon>
        <taxon>Bacillati</taxon>
        <taxon>Bacillota</taxon>
        <taxon>Bacilli</taxon>
        <taxon>Bacillales</taxon>
        <taxon>Bacillaceae</taxon>
        <taxon>Pseudoneobacillus</taxon>
    </lineage>
</organism>
<evidence type="ECO:0000256" key="7">
    <source>
        <dbReference type="ARBA" id="ARBA00023015"/>
    </source>
</evidence>
<feature type="domain" description="Cell envelope-related transcriptional attenuator" evidence="12">
    <location>
        <begin position="84"/>
        <end position="230"/>
    </location>
</feature>
<dbReference type="EMBL" id="CAKJTG010000017">
    <property type="protein sequence ID" value="CAG9609243.1"/>
    <property type="molecule type" value="Genomic_DNA"/>
</dbReference>
<evidence type="ECO:0000256" key="1">
    <source>
        <dbReference type="ARBA" id="ARBA00004401"/>
    </source>
</evidence>
<evidence type="ECO:0000256" key="2">
    <source>
        <dbReference type="ARBA" id="ARBA00006068"/>
    </source>
</evidence>
<name>A0A9C7LBT7_9BACI</name>
<keyword evidence="7" id="KW-0805">Transcription regulation</keyword>
<evidence type="ECO:0000313" key="13">
    <source>
        <dbReference type="EMBL" id="CAG9609243.1"/>
    </source>
</evidence>
<keyword evidence="9" id="KW-0804">Transcription</keyword>
<sequence length="314" mass="35691">MRSNKHLKKKRRKFNFKRVLSICLLLLVVIVGFAYFQYKQGISQSLENAPEQIGFEFDGAKDQFGGTNVLVLGSDARENETSSRADTIMIAHYHEDNGTFKVTSIMRDTYVDIPGHGYNKINTAFAFGGPDLLRQTIKKNFDIDLQYYAIVDFQGFVRVIDEAFPKGVKVDVEKQMTEADHIGVSIDPGEQYLDGKHLLGYVRFRNDAVGDFGRVDRQQKIVKEVAHQLTSIQKIHKLPKLAGVVKPYINTNIKTSNLLVMGKDFISGNRADVKTFRIPVQGTYEDRRIDGKGLVLWIDEEANKKAFHEFIQQP</sequence>
<dbReference type="GO" id="GO:0071555">
    <property type="term" value="P:cell wall organization"/>
    <property type="evidence" value="ECO:0007669"/>
    <property type="project" value="UniProtKB-KW"/>
</dbReference>
<dbReference type="NCBIfam" id="TIGR00350">
    <property type="entry name" value="lytR_cpsA_psr"/>
    <property type="match status" value="1"/>
</dbReference>
<evidence type="ECO:0000256" key="4">
    <source>
        <dbReference type="ARBA" id="ARBA00022692"/>
    </source>
</evidence>
<evidence type="ECO:0000256" key="6">
    <source>
        <dbReference type="ARBA" id="ARBA00022989"/>
    </source>
</evidence>
<dbReference type="PANTHER" id="PTHR33392">
    <property type="entry name" value="POLYISOPRENYL-TEICHOIC ACID--PEPTIDOGLYCAN TEICHOIC ACID TRANSFERASE TAGU"/>
    <property type="match status" value="1"/>
</dbReference>
<comment type="function">
    <text evidence="10">Involved in SarA attenuation. Affects resistance to oxacillin and teicoplanin, as well as the synthesis of virulence factors.</text>
</comment>
<dbReference type="GO" id="GO:0005886">
    <property type="term" value="C:plasma membrane"/>
    <property type="evidence" value="ECO:0007669"/>
    <property type="project" value="UniProtKB-SubCell"/>
</dbReference>
<protein>
    <recommendedName>
        <fullName evidence="11">Regulatory protein MsrR</fullName>
    </recommendedName>
</protein>
<comment type="subcellular location">
    <subcellularLocation>
        <location evidence="1">Cell membrane</location>
        <topology evidence="1">Single-pass type II membrane protein</topology>
    </subcellularLocation>
</comment>
<reference evidence="13" key="1">
    <citation type="submission" date="2021-10" db="EMBL/GenBank/DDBJ databases">
        <authorList>
            <person name="Criscuolo A."/>
        </authorList>
    </citation>
    <scope>NUCLEOTIDE SEQUENCE</scope>
    <source>
        <strain evidence="13">CIP111885</strain>
    </source>
</reference>
<keyword evidence="4" id="KW-0812">Transmembrane</keyword>
<comment type="caution">
    <text evidence="13">The sequence shown here is derived from an EMBL/GenBank/DDBJ whole genome shotgun (WGS) entry which is preliminary data.</text>
</comment>
<evidence type="ECO:0000259" key="12">
    <source>
        <dbReference type="Pfam" id="PF03816"/>
    </source>
</evidence>
<keyword evidence="3" id="KW-1003">Cell membrane</keyword>
<evidence type="ECO:0000256" key="11">
    <source>
        <dbReference type="ARBA" id="ARBA00040752"/>
    </source>
</evidence>
<keyword evidence="6" id="KW-1133">Transmembrane helix</keyword>
<dbReference type="Pfam" id="PF03816">
    <property type="entry name" value="LytR_cpsA_psr"/>
    <property type="match status" value="1"/>
</dbReference>
<evidence type="ECO:0000256" key="3">
    <source>
        <dbReference type="ARBA" id="ARBA00022475"/>
    </source>
</evidence>
<dbReference type="RefSeq" id="WP_230497478.1">
    <property type="nucleotide sequence ID" value="NZ_CAKJTG010000017.1"/>
</dbReference>
<dbReference type="AlphaFoldDB" id="A0A9C7LBT7"/>
<comment type="similarity">
    <text evidence="2">Belongs to the LytR/CpsA/Psr (LCP) family.</text>
</comment>
<evidence type="ECO:0000256" key="9">
    <source>
        <dbReference type="ARBA" id="ARBA00023163"/>
    </source>
</evidence>
<keyword evidence="14" id="KW-1185">Reference proteome</keyword>
<keyword evidence="5" id="KW-0735">Signal-anchor</keyword>
<dbReference type="InterPro" id="IPR050922">
    <property type="entry name" value="LytR/CpsA/Psr_CW_biosynth"/>
</dbReference>
<proteinExistence type="inferred from homology"/>